<dbReference type="Proteomes" id="UP001589607">
    <property type="component" value="Unassembled WGS sequence"/>
</dbReference>
<feature type="domain" description="HNH endonuclease 5" evidence="1">
    <location>
        <begin position="3"/>
        <end position="53"/>
    </location>
</feature>
<evidence type="ECO:0000313" key="3">
    <source>
        <dbReference type="Proteomes" id="UP001589607"/>
    </source>
</evidence>
<organism evidence="2 3">
    <name type="scientific">Flavobacterium jumunjinense</name>
    <dbReference type="NCBI Taxonomy" id="998845"/>
    <lineage>
        <taxon>Bacteria</taxon>
        <taxon>Pseudomonadati</taxon>
        <taxon>Bacteroidota</taxon>
        <taxon>Flavobacteriia</taxon>
        <taxon>Flavobacteriales</taxon>
        <taxon>Flavobacteriaceae</taxon>
        <taxon>Flavobacterium</taxon>
    </lineage>
</organism>
<keyword evidence="2" id="KW-0378">Hydrolase</keyword>
<gene>
    <name evidence="2" type="ORF">ACFFVF_05685</name>
</gene>
<protein>
    <submittedName>
        <fullName evidence="2">HNH endonuclease</fullName>
    </submittedName>
</protein>
<comment type="caution">
    <text evidence="2">The sequence shown here is derived from an EMBL/GenBank/DDBJ whole genome shotgun (WGS) entry which is preliminary data.</text>
</comment>
<keyword evidence="3" id="KW-1185">Reference proteome</keyword>
<dbReference type="GO" id="GO:0004519">
    <property type="term" value="F:endonuclease activity"/>
    <property type="evidence" value="ECO:0007669"/>
    <property type="project" value="UniProtKB-KW"/>
</dbReference>
<name>A0ABV5GKX3_9FLAO</name>
<keyword evidence="2" id="KW-0540">Nuclease</keyword>
<dbReference type="Pfam" id="PF14279">
    <property type="entry name" value="HNH_5"/>
    <property type="match status" value="1"/>
</dbReference>
<proteinExistence type="predicted"/>
<accession>A0ABV5GKX3</accession>
<dbReference type="InterPro" id="IPR029471">
    <property type="entry name" value="HNH_5"/>
</dbReference>
<reference evidence="2 3" key="1">
    <citation type="submission" date="2024-09" db="EMBL/GenBank/DDBJ databases">
        <authorList>
            <person name="Sun Q."/>
            <person name="Mori K."/>
        </authorList>
    </citation>
    <scope>NUCLEOTIDE SEQUENCE [LARGE SCALE GENOMIC DNA]</scope>
    <source>
        <strain evidence="2 3">CECT 7955</strain>
    </source>
</reference>
<evidence type="ECO:0000313" key="2">
    <source>
        <dbReference type="EMBL" id="MFB9095999.1"/>
    </source>
</evidence>
<evidence type="ECO:0000259" key="1">
    <source>
        <dbReference type="Pfam" id="PF14279"/>
    </source>
</evidence>
<sequence>MKCIFCDNKNDAKSIEHIVPESFGNNFYTLPKGAVCDDCNSRFSTFEGKALTNSVFAMERARLGVVTKKGKNSKGKVNELIIEGDKNFRKTYLTIKGIDQNNSRNYDSEKRTIQVVVPAFDKSEVATSKLLLSIGLESIYKSQNKIFSKYDFTDMKNYLTTKENQDWPFTTSEYEIGKFKSVPTFYDKYRLKKAHCKLTILEFDDDTLIFQFDFGGISMMINLLNRKLDWFKELIKKDKQAQIYPEHYRTKLGIKEV</sequence>
<dbReference type="EMBL" id="JBHMEY010000012">
    <property type="protein sequence ID" value="MFB9095999.1"/>
    <property type="molecule type" value="Genomic_DNA"/>
</dbReference>
<dbReference type="RefSeq" id="WP_236457384.1">
    <property type="nucleotide sequence ID" value="NZ_CBCSGE010000006.1"/>
</dbReference>
<keyword evidence="2" id="KW-0255">Endonuclease</keyword>